<dbReference type="Proteomes" id="UP000309340">
    <property type="component" value="Unassembled WGS sequence"/>
</dbReference>
<feature type="region of interest" description="Disordered" evidence="1">
    <location>
        <begin position="55"/>
        <end position="108"/>
    </location>
</feature>
<feature type="region of interest" description="Disordered" evidence="1">
    <location>
        <begin position="1"/>
        <end position="38"/>
    </location>
</feature>
<proteinExistence type="predicted"/>
<evidence type="ECO:0000313" key="3">
    <source>
        <dbReference type="Proteomes" id="UP000309340"/>
    </source>
</evidence>
<name>A0A4U0XYX8_9PEZI</name>
<feature type="compositionally biased region" description="Polar residues" evidence="1">
    <location>
        <begin position="1"/>
        <end position="16"/>
    </location>
</feature>
<organism evidence="2 3">
    <name type="scientific">Friedmanniomyces simplex</name>
    <dbReference type="NCBI Taxonomy" id="329884"/>
    <lineage>
        <taxon>Eukaryota</taxon>
        <taxon>Fungi</taxon>
        <taxon>Dikarya</taxon>
        <taxon>Ascomycota</taxon>
        <taxon>Pezizomycotina</taxon>
        <taxon>Dothideomycetes</taxon>
        <taxon>Dothideomycetidae</taxon>
        <taxon>Mycosphaerellales</taxon>
        <taxon>Teratosphaeriaceae</taxon>
        <taxon>Friedmanniomyces</taxon>
    </lineage>
</organism>
<evidence type="ECO:0000313" key="2">
    <source>
        <dbReference type="EMBL" id="TKA83050.1"/>
    </source>
</evidence>
<accession>A0A4U0XYX8</accession>
<evidence type="ECO:0000256" key="1">
    <source>
        <dbReference type="SAM" id="MobiDB-lite"/>
    </source>
</evidence>
<feature type="compositionally biased region" description="Basic and acidic residues" evidence="1">
    <location>
        <begin position="94"/>
        <end position="108"/>
    </location>
</feature>
<gene>
    <name evidence="2" type="ORF">B0A55_00839</name>
</gene>
<keyword evidence="3" id="KW-1185">Reference proteome</keyword>
<protein>
    <submittedName>
        <fullName evidence="2">Uncharacterized protein</fullName>
    </submittedName>
</protein>
<dbReference type="AlphaFoldDB" id="A0A4U0XYX8"/>
<comment type="caution">
    <text evidence="2">The sequence shown here is derived from an EMBL/GenBank/DDBJ whole genome shotgun (WGS) entry which is preliminary data.</text>
</comment>
<reference evidence="2 3" key="1">
    <citation type="submission" date="2017-03" db="EMBL/GenBank/DDBJ databases">
        <title>Genomes of endolithic fungi from Antarctica.</title>
        <authorList>
            <person name="Coleine C."/>
            <person name="Masonjones S."/>
            <person name="Stajich J.E."/>
        </authorList>
    </citation>
    <scope>NUCLEOTIDE SEQUENCE [LARGE SCALE GENOMIC DNA]</scope>
    <source>
        <strain evidence="2 3">CCFEE 5184</strain>
    </source>
</reference>
<dbReference type="OrthoDB" id="3797485at2759"/>
<sequence>MSSSAAISKQQPSHQEVSLPGQGESTMEAKEHSASASASAGLNLNVFGALAGAFTGKSKKETAADGSAVEHREEEGRVKGAGKGDLNAQGAAQGEEKGREMRQAVKER</sequence>
<feature type="compositionally biased region" description="Basic and acidic residues" evidence="1">
    <location>
        <begin position="58"/>
        <end position="78"/>
    </location>
</feature>
<dbReference type="EMBL" id="NAJQ01000018">
    <property type="protein sequence ID" value="TKA83050.1"/>
    <property type="molecule type" value="Genomic_DNA"/>
</dbReference>